<gene>
    <name evidence="2" type="primary">LOC142179057</name>
</gene>
<keyword evidence="1" id="KW-1185">Reference proteome</keyword>
<proteinExistence type="predicted"/>
<name>A0AC58U644_TOBAC</name>
<protein>
    <submittedName>
        <fullName evidence="2">Uncharacterized protein LOC142179057</fullName>
    </submittedName>
</protein>
<organism evidence="1 2">
    <name type="scientific">Nicotiana tabacum</name>
    <name type="common">Common tobacco</name>
    <dbReference type="NCBI Taxonomy" id="4097"/>
    <lineage>
        <taxon>Eukaryota</taxon>
        <taxon>Viridiplantae</taxon>
        <taxon>Streptophyta</taxon>
        <taxon>Embryophyta</taxon>
        <taxon>Tracheophyta</taxon>
        <taxon>Spermatophyta</taxon>
        <taxon>Magnoliopsida</taxon>
        <taxon>eudicotyledons</taxon>
        <taxon>Gunneridae</taxon>
        <taxon>Pentapetalae</taxon>
        <taxon>asterids</taxon>
        <taxon>lamiids</taxon>
        <taxon>Solanales</taxon>
        <taxon>Solanaceae</taxon>
        <taxon>Nicotianoideae</taxon>
        <taxon>Nicotianeae</taxon>
        <taxon>Nicotiana</taxon>
    </lineage>
</organism>
<dbReference type="RefSeq" id="XP_075104962.1">
    <property type="nucleotide sequence ID" value="XM_075248861.1"/>
</dbReference>
<evidence type="ECO:0000313" key="1">
    <source>
        <dbReference type="Proteomes" id="UP000790787"/>
    </source>
</evidence>
<evidence type="ECO:0000313" key="2">
    <source>
        <dbReference type="RefSeq" id="XP_075104962.1"/>
    </source>
</evidence>
<sequence>MAIDEVTDQSSIVIDHNHPLYLHPSDTPGAFSLGFQLIGMENYTMWSQAMEVSLLTRNKQGFVDGTITRDTYGDKYANLWDRCNAIVKSWIMHNVSRDLLSGVLFHSNACAIWADLRKYFDKVNASRMYYLHREIFTLTQGMSTVSVYYSKLKDLWNEYDSIMPPPICCDKSKKFVDHQQYQRLWQFLMGLNDNYSQARSQILMKSKISTINQAYAMILQDESQNIVAGNSSYVFDSSDPTTLYSSKVGQKMKKNYHLECDYCNMKGLLQIIEIFTMLNKSHVSESPARAHMAGNVSYVQQSDEKWIVDTGATNHMVGNQNALHDKVTIGNAGSAFKCCAAFYPDFCILQDLFTRKVEEIGKKEGELYVLHTQRRLKDPAKSFIVVRDEVELWHRRLGHVSVIKKLSSFNCSYSTGISHRDICPLARQARISFPISTTRAANYFDLLHMDLQYSSTSLLCARHYASKFLSIHSTIKWSGGKNTHTYLRDSKGYKVSGKASISNKRVLGCLCFATNLVRGDKFGPRAIRSVFLGYAPTQKGYKLYNIEKMSIFVSRDVVFHEDAYHFQHITEDFRAFPQTTYTVNNDCMVSFVDSRGDDSLETAHRGDDSLETAHIDTEANALIHGMHATSSSIPSNAEEGTISVSEIQSSAIENEASVMGQNEAPLVCDQRKYAKDARWIEAMKAEIQAVEDNHTWEVVALPHGKKAIGCKWVYKIKYIAFGDIERFKARLVEKGYSQKEGLDYQEIFSPVVKMVTVRSVIAIAATKGWVLH</sequence>
<dbReference type="Proteomes" id="UP000790787">
    <property type="component" value="Unplaced"/>
</dbReference>
<accession>A0AC58U644</accession>
<reference evidence="2" key="1">
    <citation type="submission" date="2025-08" db="UniProtKB">
        <authorList>
            <consortium name="RefSeq"/>
        </authorList>
    </citation>
    <scope>IDENTIFICATION</scope>
    <source>
        <tissue evidence="2">Leaf</tissue>
    </source>
</reference>